<feature type="transmembrane region" description="Helical" evidence="1">
    <location>
        <begin position="6"/>
        <end position="23"/>
    </location>
</feature>
<keyword evidence="3" id="KW-1185">Reference proteome</keyword>
<evidence type="ECO:0000256" key="1">
    <source>
        <dbReference type="SAM" id="Phobius"/>
    </source>
</evidence>
<keyword evidence="1" id="KW-0472">Membrane</keyword>
<dbReference type="RefSeq" id="WP_280759166.1">
    <property type="nucleotide sequence ID" value="NZ_JARXVC010000002.1"/>
</dbReference>
<gene>
    <name evidence="2" type="ORF">M2280_001003</name>
</gene>
<dbReference type="EMBL" id="JARXVC010000002">
    <property type="protein sequence ID" value="MDH6279794.1"/>
    <property type="molecule type" value="Genomic_DNA"/>
</dbReference>
<feature type="transmembrane region" description="Helical" evidence="1">
    <location>
        <begin position="69"/>
        <end position="90"/>
    </location>
</feature>
<protein>
    <recommendedName>
        <fullName evidence="4">DUF3784 domain-containing protein</fullName>
    </recommendedName>
</protein>
<organism evidence="2 3">
    <name type="scientific">Prescottella agglutinans</name>
    <dbReference type="NCBI Taxonomy" id="1644129"/>
    <lineage>
        <taxon>Bacteria</taxon>
        <taxon>Bacillati</taxon>
        <taxon>Actinomycetota</taxon>
        <taxon>Actinomycetes</taxon>
        <taxon>Mycobacteriales</taxon>
        <taxon>Nocardiaceae</taxon>
        <taxon>Prescottella</taxon>
    </lineage>
</organism>
<dbReference type="Proteomes" id="UP001160334">
    <property type="component" value="Unassembled WGS sequence"/>
</dbReference>
<name>A0ABT6M7B5_9NOCA</name>
<reference evidence="2 3" key="1">
    <citation type="submission" date="2023-04" db="EMBL/GenBank/DDBJ databases">
        <title>Forest soil microbial communities from Buena Vista Peninsula, Colon Province, Panama.</title>
        <authorList>
            <person name="Bouskill N."/>
        </authorList>
    </citation>
    <scope>NUCLEOTIDE SEQUENCE [LARGE SCALE GENOMIC DNA]</scope>
    <source>
        <strain evidence="2 3">CFH S0262</strain>
    </source>
</reference>
<evidence type="ECO:0000313" key="2">
    <source>
        <dbReference type="EMBL" id="MDH6279794.1"/>
    </source>
</evidence>
<keyword evidence="1" id="KW-1133">Transmembrane helix</keyword>
<evidence type="ECO:0000313" key="3">
    <source>
        <dbReference type="Proteomes" id="UP001160334"/>
    </source>
</evidence>
<sequence>MTVYFLVGLPILVVGAALIVTGGSKAAALEARGLPAGTYRTRRGIGLGVAGLACVLMKVGSITSDIPGWLTLTTDLTVMVSVAVLAALLGRRRISD</sequence>
<keyword evidence="1" id="KW-0812">Transmembrane</keyword>
<evidence type="ECO:0008006" key="4">
    <source>
        <dbReference type="Google" id="ProtNLM"/>
    </source>
</evidence>
<accession>A0ABT6M7B5</accession>
<proteinExistence type="predicted"/>
<comment type="caution">
    <text evidence="2">The sequence shown here is derived from an EMBL/GenBank/DDBJ whole genome shotgun (WGS) entry which is preliminary data.</text>
</comment>
<feature type="transmembrane region" description="Helical" evidence="1">
    <location>
        <begin position="44"/>
        <end position="63"/>
    </location>
</feature>